<proteinExistence type="predicted"/>
<reference evidence="1 2" key="1">
    <citation type="submission" date="2016-10" db="EMBL/GenBank/DDBJ databases">
        <authorList>
            <person name="de Groot N.N."/>
        </authorList>
    </citation>
    <scope>NUCLEOTIDE SEQUENCE [LARGE SCALE GENOMIC DNA]</scope>
    <source>
        <strain evidence="1 2">DSM 29316</strain>
    </source>
</reference>
<name>A0A1I0WJQ8_9RHOB</name>
<protein>
    <submittedName>
        <fullName evidence="1">Uncharacterized protein</fullName>
    </submittedName>
</protein>
<sequence length="252" mass="28704">MMDKKFEDIDWKGLPREDRVEWIKRLYTVAREIASITGQHIEAIILAAIGPKVVLGTGYADNFRAGKISATRAQLIHKWIIDHHFERAHAKDKELFALSPLVAFERFIDHRKQPGGLQIVKVRVEFGIGKRVRDAPQNVTRLRMGQAYCLELTSDRPGFAIGFERYGKVWHPLALGESEEHFRIPVGEGVSLLPRDAKGKPAPLYEVDDSGEHRFVIVTSPDKRMATNIGELARRYEDKTLNVYEAHVLFIP</sequence>
<gene>
    <name evidence="1" type="ORF">SAMN05421688_1509</name>
</gene>
<organism evidence="1 2">
    <name type="scientific">Poseidonocella pacifica</name>
    <dbReference type="NCBI Taxonomy" id="871651"/>
    <lineage>
        <taxon>Bacteria</taxon>
        <taxon>Pseudomonadati</taxon>
        <taxon>Pseudomonadota</taxon>
        <taxon>Alphaproteobacteria</taxon>
        <taxon>Rhodobacterales</taxon>
        <taxon>Roseobacteraceae</taxon>
        <taxon>Poseidonocella</taxon>
    </lineage>
</organism>
<accession>A0A1I0WJQ8</accession>
<keyword evidence="2" id="KW-1185">Reference proteome</keyword>
<dbReference type="AlphaFoldDB" id="A0A1I0WJQ8"/>
<evidence type="ECO:0000313" key="2">
    <source>
        <dbReference type="Proteomes" id="UP000198796"/>
    </source>
</evidence>
<dbReference type="EMBL" id="FOJU01000002">
    <property type="protein sequence ID" value="SFA88989.1"/>
    <property type="molecule type" value="Genomic_DNA"/>
</dbReference>
<dbReference type="Proteomes" id="UP000198796">
    <property type="component" value="Unassembled WGS sequence"/>
</dbReference>
<dbReference type="OrthoDB" id="7668690at2"/>
<dbReference type="RefSeq" id="WP_092062552.1">
    <property type="nucleotide sequence ID" value="NZ_FOJU01000002.1"/>
</dbReference>
<evidence type="ECO:0000313" key="1">
    <source>
        <dbReference type="EMBL" id="SFA88989.1"/>
    </source>
</evidence>